<keyword evidence="3" id="KW-1185">Reference proteome</keyword>
<dbReference type="PANTHER" id="PTHR38600">
    <property type="entry name" value="TRANSCRIPTIONAL REGULATORY PROTEIN"/>
    <property type="match status" value="1"/>
</dbReference>
<evidence type="ECO:0000313" key="2">
    <source>
        <dbReference type="EMBL" id="MBV7379218.1"/>
    </source>
</evidence>
<dbReference type="RefSeq" id="WP_218392364.1">
    <property type="nucleotide sequence ID" value="NZ_JAHUZE010000002.1"/>
</dbReference>
<dbReference type="InterPro" id="IPR011991">
    <property type="entry name" value="ArsR-like_HTH"/>
</dbReference>
<dbReference type="CDD" id="cd00090">
    <property type="entry name" value="HTH_ARSR"/>
    <property type="match status" value="1"/>
</dbReference>
<evidence type="ECO:0000313" key="3">
    <source>
        <dbReference type="Proteomes" id="UP000756530"/>
    </source>
</evidence>
<reference evidence="2 3" key="1">
    <citation type="submission" date="2021-05" db="EMBL/GenBank/DDBJ databases">
        <title>Culturable bacteria isolated from Daya Bay.</title>
        <authorList>
            <person name="Zheng W."/>
            <person name="Yu S."/>
            <person name="Huang Y."/>
        </authorList>
    </citation>
    <scope>NUCLEOTIDE SEQUENCE [LARGE SCALE GENOMIC DNA]</scope>
    <source>
        <strain evidence="2 3">DP4N28-5</strain>
    </source>
</reference>
<dbReference type="Proteomes" id="UP000756530">
    <property type="component" value="Unassembled WGS sequence"/>
</dbReference>
<feature type="domain" description="HTH arsR-type" evidence="1">
    <location>
        <begin position="1"/>
        <end position="94"/>
    </location>
</feature>
<accession>A0ABS6T3D3</accession>
<protein>
    <submittedName>
        <fullName evidence="2">ArsR family transcriptional regulator</fullName>
    </submittedName>
</protein>
<sequence length="119" mass="13233">MTTNDDMDAVFAALAHTTRRTMLDIIRDQPGITVGRLAARFDVSRITAMQHLTVLTQSGLIIDQKDGRSRKLYLNAAPLQEIHARWIDQYAAHWADRALFIKQVAEAAAAKKDTGDDNG</sequence>
<proteinExistence type="predicted"/>
<dbReference type="InterPro" id="IPR001845">
    <property type="entry name" value="HTH_ArsR_DNA-bd_dom"/>
</dbReference>
<evidence type="ECO:0000259" key="1">
    <source>
        <dbReference type="PROSITE" id="PS50987"/>
    </source>
</evidence>
<name>A0ABS6T3D3_9RHOB</name>
<gene>
    <name evidence="2" type="ORF">KJP28_09780</name>
</gene>
<organism evidence="2 3">
    <name type="scientific">Maritimibacter dapengensis</name>
    <dbReference type="NCBI Taxonomy" id="2836868"/>
    <lineage>
        <taxon>Bacteria</taxon>
        <taxon>Pseudomonadati</taxon>
        <taxon>Pseudomonadota</taxon>
        <taxon>Alphaproteobacteria</taxon>
        <taxon>Rhodobacterales</taxon>
        <taxon>Roseobacteraceae</taxon>
        <taxon>Maritimibacter</taxon>
    </lineage>
</organism>
<dbReference type="PROSITE" id="PS50987">
    <property type="entry name" value="HTH_ARSR_2"/>
    <property type="match status" value="1"/>
</dbReference>
<dbReference type="Pfam" id="PF12840">
    <property type="entry name" value="HTH_20"/>
    <property type="match status" value="1"/>
</dbReference>
<dbReference type="PANTHER" id="PTHR38600:SF1">
    <property type="entry name" value="TRANSCRIPTIONAL REGULATORY PROTEIN"/>
    <property type="match status" value="1"/>
</dbReference>
<comment type="caution">
    <text evidence="2">The sequence shown here is derived from an EMBL/GenBank/DDBJ whole genome shotgun (WGS) entry which is preliminary data.</text>
</comment>
<dbReference type="EMBL" id="JAHUZE010000002">
    <property type="protein sequence ID" value="MBV7379218.1"/>
    <property type="molecule type" value="Genomic_DNA"/>
</dbReference>
<dbReference type="SMART" id="SM00418">
    <property type="entry name" value="HTH_ARSR"/>
    <property type="match status" value="1"/>
</dbReference>